<evidence type="ECO:0000313" key="1">
    <source>
        <dbReference type="EMBL" id="KAH7850589.1"/>
    </source>
</evidence>
<accession>A0ACB7YBY7</accession>
<sequence>MITGFTANTKEAEEFRDLVREAFKLSDAANPGDFIPVLRWIDFGGYEKKLQRIHGKMDAFLQGLIDEHRHDKSNDSMIDHMLLLQES</sequence>
<protein>
    <submittedName>
        <fullName evidence="1">Uncharacterized protein</fullName>
    </submittedName>
</protein>
<keyword evidence="2" id="KW-1185">Reference proteome</keyword>
<comment type="caution">
    <text evidence="1">The sequence shown here is derived from an EMBL/GenBank/DDBJ whole genome shotgun (WGS) entry which is preliminary data.</text>
</comment>
<evidence type="ECO:0000313" key="2">
    <source>
        <dbReference type="Proteomes" id="UP000828048"/>
    </source>
</evidence>
<name>A0ACB7YBY7_9ERIC</name>
<dbReference type="Proteomes" id="UP000828048">
    <property type="component" value="Chromosome 8"/>
</dbReference>
<dbReference type="EMBL" id="CM037158">
    <property type="protein sequence ID" value="KAH7850589.1"/>
    <property type="molecule type" value="Genomic_DNA"/>
</dbReference>
<organism evidence="1 2">
    <name type="scientific">Vaccinium darrowii</name>
    <dbReference type="NCBI Taxonomy" id="229202"/>
    <lineage>
        <taxon>Eukaryota</taxon>
        <taxon>Viridiplantae</taxon>
        <taxon>Streptophyta</taxon>
        <taxon>Embryophyta</taxon>
        <taxon>Tracheophyta</taxon>
        <taxon>Spermatophyta</taxon>
        <taxon>Magnoliopsida</taxon>
        <taxon>eudicotyledons</taxon>
        <taxon>Gunneridae</taxon>
        <taxon>Pentapetalae</taxon>
        <taxon>asterids</taxon>
        <taxon>Ericales</taxon>
        <taxon>Ericaceae</taxon>
        <taxon>Vaccinioideae</taxon>
        <taxon>Vaccinieae</taxon>
        <taxon>Vaccinium</taxon>
    </lineage>
</organism>
<reference evidence="1 2" key="1">
    <citation type="journal article" date="2021" name="Hortic Res">
        <title>High-quality reference genome and annotation aids understanding of berry development for evergreen blueberry (Vaccinium darrowii).</title>
        <authorList>
            <person name="Yu J."/>
            <person name="Hulse-Kemp A.M."/>
            <person name="Babiker E."/>
            <person name="Staton M."/>
        </authorList>
    </citation>
    <scope>NUCLEOTIDE SEQUENCE [LARGE SCALE GENOMIC DNA]</scope>
    <source>
        <strain evidence="2">cv. NJ 8807/NJ 8810</strain>
        <tissue evidence="1">Young leaf</tissue>
    </source>
</reference>
<gene>
    <name evidence="1" type="ORF">Vadar_000257</name>
</gene>
<proteinExistence type="predicted"/>